<dbReference type="KEGG" id="plyc:GXP70_28930"/>
<gene>
    <name evidence="6" type="ORF">GXP70_28930</name>
</gene>
<dbReference type="EC" id="3.2.1.26" evidence="2"/>
<organism evidence="6 7">
    <name type="scientific">Paenibacillus lycopersici</name>
    <dbReference type="NCBI Taxonomy" id="2704462"/>
    <lineage>
        <taxon>Bacteria</taxon>
        <taxon>Bacillati</taxon>
        <taxon>Bacillota</taxon>
        <taxon>Bacilli</taxon>
        <taxon>Bacillales</taxon>
        <taxon>Paenibacillaceae</taxon>
        <taxon>Paenibacillus</taxon>
    </lineage>
</organism>
<dbReference type="InterPro" id="IPR023296">
    <property type="entry name" value="Glyco_hydro_beta-prop_sf"/>
</dbReference>
<evidence type="ECO:0000256" key="1">
    <source>
        <dbReference type="ARBA" id="ARBA00009902"/>
    </source>
</evidence>
<comment type="similarity">
    <text evidence="1">Belongs to the glycosyl hydrolase 32 family.</text>
</comment>
<evidence type="ECO:0000313" key="6">
    <source>
        <dbReference type="EMBL" id="QHT63582.1"/>
    </source>
</evidence>
<dbReference type="CDD" id="cd08995">
    <property type="entry name" value="GH32_EcAec43-like"/>
    <property type="match status" value="1"/>
</dbReference>
<evidence type="ECO:0000259" key="5">
    <source>
        <dbReference type="Pfam" id="PF00251"/>
    </source>
</evidence>
<evidence type="ECO:0000256" key="2">
    <source>
        <dbReference type="ARBA" id="ARBA00012758"/>
    </source>
</evidence>
<dbReference type="PANTHER" id="PTHR43101:SF1">
    <property type="entry name" value="BETA-FRUCTOSIDASE"/>
    <property type="match status" value="1"/>
</dbReference>
<evidence type="ECO:0000256" key="3">
    <source>
        <dbReference type="ARBA" id="ARBA00022801"/>
    </source>
</evidence>
<name>A0A6C0G4L8_9BACL</name>
<dbReference type="PANTHER" id="PTHR43101">
    <property type="entry name" value="BETA-FRUCTOSIDASE"/>
    <property type="match status" value="1"/>
</dbReference>
<dbReference type="Gene3D" id="2.115.10.20">
    <property type="entry name" value="Glycosyl hydrolase domain, family 43"/>
    <property type="match status" value="1"/>
</dbReference>
<keyword evidence="3 6" id="KW-0378">Hydrolase</keyword>
<keyword evidence="7" id="KW-1185">Reference proteome</keyword>
<feature type="domain" description="Glycosyl hydrolase family 32 N-terminal" evidence="5">
    <location>
        <begin position="194"/>
        <end position="382"/>
    </location>
</feature>
<keyword evidence="4" id="KW-0326">Glycosidase</keyword>
<dbReference type="InterPro" id="IPR051214">
    <property type="entry name" value="GH32_Enzymes"/>
</dbReference>
<protein>
    <recommendedName>
        <fullName evidence="2">beta-fructofuranosidase</fullName>
        <ecNumber evidence="2">3.2.1.26</ecNumber>
    </recommendedName>
</protein>
<dbReference type="RefSeq" id="WP_162360142.1">
    <property type="nucleotide sequence ID" value="NZ_CP048209.1"/>
</dbReference>
<reference evidence="6 7" key="1">
    <citation type="submission" date="2020-01" db="EMBL/GenBank/DDBJ databases">
        <title>Paenibacillus sp. nov., isolated from tomato rhizosphere.</title>
        <authorList>
            <person name="Weon H.-Y."/>
            <person name="Lee S.A."/>
        </authorList>
    </citation>
    <scope>NUCLEOTIDE SEQUENCE [LARGE SCALE GENOMIC DNA]</scope>
    <source>
        <strain evidence="6 7">12200R-189</strain>
    </source>
</reference>
<dbReference type="GO" id="GO:0005975">
    <property type="term" value="P:carbohydrate metabolic process"/>
    <property type="evidence" value="ECO:0007669"/>
    <property type="project" value="InterPro"/>
</dbReference>
<dbReference type="EMBL" id="CP048209">
    <property type="protein sequence ID" value="QHT63582.1"/>
    <property type="molecule type" value="Genomic_DNA"/>
</dbReference>
<evidence type="ECO:0000256" key="4">
    <source>
        <dbReference type="ARBA" id="ARBA00023295"/>
    </source>
</evidence>
<dbReference type="SUPFAM" id="SSF75005">
    <property type="entry name" value="Arabinanase/levansucrase/invertase"/>
    <property type="match status" value="1"/>
</dbReference>
<dbReference type="InterPro" id="IPR013148">
    <property type="entry name" value="Glyco_hydro_32_N"/>
</dbReference>
<dbReference type="SMART" id="SM00640">
    <property type="entry name" value="Glyco_32"/>
    <property type="match status" value="1"/>
</dbReference>
<evidence type="ECO:0000313" key="7">
    <source>
        <dbReference type="Proteomes" id="UP000476064"/>
    </source>
</evidence>
<sequence>MNRASLPPSVVIDGRSDSPQDLNWGRMRQFSIGLETSAAAEAEENLVVVEAAGGTGVRIYTGSLAGMEAPALIAEVHTDARDKPLALGIPWARIGHANHDVVLCYAGHAVRLYVDGILVDEDWPMGAVAFEGATVQGGLTAGNVAFWPEAIEPEPLRPELMDRYLGEEPATVQYWRPRGFNTGVGDCMPFFDGTTFRLYYLYDRRGHASKWGLGAHQWAQIATKDLRAWEHHPIAIGITDEGEGSICTGSVFLKDGVYYGFYAVRAVDGSPARLTYAVSDDGIRFTKTDADIRLPERYTLSSVRDPHVFQDGQGLYHMLVTTSLADNVRPRGCLVHLVSDNVTDWREAGPFIVPGYNGEPECSDCFEWNGWYYLIFSNDGLARYRYASTLEGPWLRPESDALDCVQWHVPKTAPFPEGRRIAAGFLTSPTAYAGELVFRELVQHADGTLGLAFVPELREAAAAVRDLGTCELDDFNGFAAQCLGEPGTDYVLSFDVTPRYPSMYVGFSVSGSDEFVDGYDVRFEPSARKAGIHRIHARSLQEDESSSIYQVAGLTETFSVEAVVKQGWIDLCINGSRTLVSRIDGAGGHLRLFAQFGSAAFERITIRQIAGAAN</sequence>
<dbReference type="Proteomes" id="UP000476064">
    <property type="component" value="Chromosome"/>
</dbReference>
<dbReference type="AlphaFoldDB" id="A0A6C0G4L8"/>
<dbReference type="InterPro" id="IPR001362">
    <property type="entry name" value="Glyco_hydro_32"/>
</dbReference>
<accession>A0A6C0G4L8</accession>
<proteinExistence type="inferred from homology"/>
<dbReference type="GO" id="GO:0004564">
    <property type="term" value="F:beta-fructofuranosidase activity"/>
    <property type="evidence" value="ECO:0007669"/>
    <property type="project" value="UniProtKB-EC"/>
</dbReference>
<dbReference type="Pfam" id="PF00251">
    <property type="entry name" value="Glyco_hydro_32N"/>
    <property type="match status" value="1"/>
</dbReference>